<name>A0A2T0FL81_9ASCO</name>
<evidence type="ECO:0000313" key="2">
    <source>
        <dbReference type="Proteomes" id="UP000238350"/>
    </source>
</evidence>
<keyword evidence="2" id="KW-1185">Reference proteome</keyword>
<gene>
    <name evidence="1" type="ORF">B9G98_03366</name>
</gene>
<dbReference type="EMBL" id="NDIQ01000022">
    <property type="protein sequence ID" value="PRT55746.1"/>
    <property type="molecule type" value="Genomic_DNA"/>
</dbReference>
<reference evidence="1 2" key="1">
    <citation type="submission" date="2017-04" db="EMBL/GenBank/DDBJ databases">
        <title>Genome sequencing of [Candida] sorbophila.</title>
        <authorList>
            <person name="Ahn J.O."/>
        </authorList>
    </citation>
    <scope>NUCLEOTIDE SEQUENCE [LARGE SCALE GENOMIC DNA]</scope>
    <source>
        <strain evidence="1 2">DS02</strain>
    </source>
</reference>
<organism evidence="1 2">
    <name type="scientific">Wickerhamiella sorbophila</name>
    <dbReference type="NCBI Taxonomy" id="45607"/>
    <lineage>
        <taxon>Eukaryota</taxon>
        <taxon>Fungi</taxon>
        <taxon>Dikarya</taxon>
        <taxon>Ascomycota</taxon>
        <taxon>Saccharomycotina</taxon>
        <taxon>Dipodascomycetes</taxon>
        <taxon>Dipodascales</taxon>
        <taxon>Trichomonascaceae</taxon>
        <taxon>Wickerhamiella</taxon>
    </lineage>
</organism>
<proteinExistence type="predicted"/>
<protein>
    <submittedName>
        <fullName evidence="1">Uncharacterized protein</fullName>
    </submittedName>
</protein>
<sequence length="449" mass="50977">MAHMMLMQETVGNLGGLVSSKMEAKKMAKAMNLFDQRNRLFQDRRYSRFKKGLSSLDRNAPPSIPIQESPAITLIVHKQVDGKLEKCTMTLNHVLNESFFCHYDTLSQISRGERSPTHSLDRSSGCVAYYKNFMDLNLPGTGYFDGNTLNDCYPLSYHDTSCGISASNFSLTIAPPCPNNGLYKSLNGVDSEPRGFYDKEKRFVDTPEPVQEPNDEHTEQGLAGQLQFHLETPSPVHETKALYPESSELHRGASVWKPSSFVAPKKRANKFLQARSALSPLLEGFNLGEISLLVALMFRDERTFALYDYYTLLDSCMFFDETWQTKQQYASGSEQSYTVLKRRKPPAVNDGQDHKLLSEKDVFWGRSLILLDFAVAARLKSQGTFFSLQNSVAEFLRNAELIMPDNKLIRSFKAMIRGDSCNLDPYKWISAGRHLEPIQRKNRSMFLVH</sequence>
<dbReference type="GeneID" id="36517114"/>
<comment type="caution">
    <text evidence="1">The sequence shown here is derived from an EMBL/GenBank/DDBJ whole genome shotgun (WGS) entry which is preliminary data.</text>
</comment>
<dbReference type="AlphaFoldDB" id="A0A2T0FL81"/>
<accession>A0A2T0FL81</accession>
<evidence type="ECO:0000313" key="1">
    <source>
        <dbReference type="EMBL" id="PRT55746.1"/>
    </source>
</evidence>
<dbReference type="Proteomes" id="UP000238350">
    <property type="component" value="Unassembled WGS sequence"/>
</dbReference>
<dbReference type="RefSeq" id="XP_024665691.1">
    <property type="nucleotide sequence ID" value="XM_024809923.1"/>
</dbReference>